<evidence type="ECO:0000256" key="13">
    <source>
        <dbReference type="SAM" id="MobiDB-lite"/>
    </source>
</evidence>
<proteinExistence type="inferred from homology"/>
<comment type="catalytic activity">
    <reaction evidence="12">
        <text>2 [molybdopterin-synthase sulfur-carrier protein]-C-terminal-Gly-aminoethanethioate + cyclic pyranopterin phosphate + H2O = molybdopterin + 2 [molybdopterin-synthase sulfur-carrier protein]-C-terminal Gly-Gly + 2 H(+)</text>
        <dbReference type="Rhea" id="RHEA:26333"/>
        <dbReference type="Rhea" id="RHEA-COMP:12202"/>
        <dbReference type="Rhea" id="RHEA-COMP:19907"/>
        <dbReference type="ChEBI" id="CHEBI:15377"/>
        <dbReference type="ChEBI" id="CHEBI:15378"/>
        <dbReference type="ChEBI" id="CHEBI:58698"/>
        <dbReference type="ChEBI" id="CHEBI:59648"/>
        <dbReference type="ChEBI" id="CHEBI:90778"/>
        <dbReference type="ChEBI" id="CHEBI:232372"/>
        <dbReference type="EC" id="2.8.1.12"/>
    </reaction>
</comment>
<evidence type="ECO:0000256" key="11">
    <source>
        <dbReference type="ARBA" id="ARBA00032474"/>
    </source>
</evidence>
<reference evidence="14" key="1">
    <citation type="submission" date="2022-05" db="EMBL/GenBank/DDBJ databases">
        <authorList>
            <person name="Pankratov T."/>
        </authorList>
    </citation>
    <scope>NUCLEOTIDE SEQUENCE</scope>
    <source>
        <strain evidence="14">BP6-180914</strain>
    </source>
</reference>
<dbReference type="CDD" id="cd00756">
    <property type="entry name" value="MoaE"/>
    <property type="match status" value="1"/>
</dbReference>
<dbReference type="EMBL" id="JAMOIM010000015">
    <property type="protein sequence ID" value="MCW6510349.1"/>
    <property type="molecule type" value="Genomic_DNA"/>
</dbReference>
<evidence type="ECO:0000256" key="7">
    <source>
        <dbReference type="ARBA" id="ARBA00026066"/>
    </source>
</evidence>
<name>A0AA41YXE4_9HYPH</name>
<dbReference type="AlphaFoldDB" id="A0AA41YXE4"/>
<dbReference type="Pfam" id="PF02391">
    <property type="entry name" value="MoaE"/>
    <property type="match status" value="1"/>
</dbReference>
<evidence type="ECO:0000256" key="4">
    <source>
        <dbReference type="ARBA" id="ARBA00013858"/>
    </source>
</evidence>
<evidence type="ECO:0000256" key="12">
    <source>
        <dbReference type="ARBA" id="ARBA00049878"/>
    </source>
</evidence>
<comment type="subunit">
    <text evidence="7">Heterotetramer of 2 MoaD subunits and 2 MoaE subunits. Also stable as homodimer. The enzyme changes between these two forms during catalysis.</text>
</comment>
<dbReference type="InterPro" id="IPR003448">
    <property type="entry name" value="Mopterin_biosynth_MoaE"/>
</dbReference>
<evidence type="ECO:0000313" key="15">
    <source>
        <dbReference type="Proteomes" id="UP001165667"/>
    </source>
</evidence>
<dbReference type="EC" id="2.8.1.12" evidence="3"/>
<keyword evidence="5" id="KW-0501">Molybdenum cofactor biosynthesis</keyword>
<evidence type="ECO:0000256" key="3">
    <source>
        <dbReference type="ARBA" id="ARBA00011950"/>
    </source>
</evidence>
<comment type="function">
    <text evidence="6">Converts molybdopterin precursor Z into molybdopterin. This requires the incorporation of two sulfur atoms into precursor Z to generate a dithiolene group. The sulfur is provided by MoaD.</text>
</comment>
<evidence type="ECO:0000256" key="8">
    <source>
        <dbReference type="ARBA" id="ARBA00029745"/>
    </source>
</evidence>
<dbReference type="GO" id="GO:0030366">
    <property type="term" value="F:molybdopterin synthase activity"/>
    <property type="evidence" value="ECO:0007669"/>
    <property type="project" value="UniProtKB-EC"/>
</dbReference>
<evidence type="ECO:0000256" key="1">
    <source>
        <dbReference type="ARBA" id="ARBA00005046"/>
    </source>
</evidence>
<feature type="region of interest" description="Disordered" evidence="13">
    <location>
        <begin position="125"/>
        <end position="154"/>
    </location>
</feature>
<dbReference type="PANTHER" id="PTHR23404">
    <property type="entry name" value="MOLYBDOPTERIN SYNTHASE RELATED"/>
    <property type="match status" value="1"/>
</dbReference>
<organism evidence="14 15">
    <name type="scientific">Lichenifustis flavocetrariae</name>
    <dbReference type="NCBI Taxonomy" id="2949735"/>
    <lineage>
        <taxon>Bacteria</taxon>
        <taxon>Pseudomonadati</taxon>
        <taxon>Pseudomonadota</taxon>
        <taxon>Alphaproteobacteria</taxon>
        <taxon>Hyphomicrobiales</taxon>
        <taxon>Lichenihabitantaceae</taxon>
        <taxon>Lichenifustis</taxon>
    </lineage>
</organism>
<dbReference type="Gene3D" id="3.90.1170.40">
    <property type="entry name" value="Molybdopterin biosynthesis MoaE subunit"/>
    <property type="match status" value="1"/>
</dbReference>
<evidence type="ECO:0000256" key="5">
    <source>
        <dbReference type="ARBA" id="ARBA00023150"/>
    </source>
</evidence>
<feature type="compositionally biased region" description="Basic and acidic residues" evidence="13">
    <location>
        <begin position="144"/>
        <end position="154"/>
    </location>
</feature>
<evidence type="ECO:0000256" key="10">
    <source>
        <dbReference type="ARBA" id="ARBA00030781"/>
    </source>
</evidence>
<evidence type="ECO:0000256" key="6">
    <source>
        <dbReference type="ARBA" id="ARBA00025448"/>
    </source>
</evidence>
<gene>
    <name evidence="14" type="ORF">M8523_20230</name>
</gene>
<comment type="caution">
    <text evidence="14">The sequence shown here is derived from an EMBL/GenBank/DDBJ whole genome shotgun (WGS) entry which is preliminary data.</text>
</comment>
<dbReference type="GO" id="GO:0006777">
    <property type="term" value="P:Mo-molybdopterin cofactor biosynthetic process"/>
    <property type="evidence" value="ECO:0007669"/>
    <property type="project" value="UniProtKB-KW"/>
</dbReference>
<dbReference type="Proteomes" id="UP001165667">
    <property type="component" value="Unassembled WGS sequence"/>
</dbReference>
<sequence length="154" mass="16994">MRRIAVTADVFDAAHETQALQGGRTDVGAVVTFVGYCRDEAGTLTALELEHFPGMAEAELERIAIEAERRWPLLGLSMIHRHGLIRPGEPIVLVATASRHRAAAFAAAEFLMDFMKTDAPFWKREHRDGSAADPRSAEAWVEAKPTDDAAKARW</sequence>
<dbReference type="InterPro" id="IPR036563">
    <property type="entry name" value="MoaE_sf"/>
</dbReference>
<evidence type="ECO:0000256" key="2">
    <source>
        <dbReference type="ARBA" id="ARBA00005426"/>
    </source>
</evidence>
<dbReference type="SUPFAM" id="SSF54690">
    <property type="entry name" value="Molybdopterin synthase subunit MoaE"/>
    <property type="match status" value="1"/>
</dbReference>
<protein>
    <recommendedName>
        <fullName evidence="4">Molybdopterin synthase catalytic subunit</fullName>
        <ecNumber evidence="3">2.8.1.12</ecNumber>
    </recommendedName>
    <alternativeName>
        <fullName evidence="10">MPT synthase subunit 2</fullName>
    </alternativeName>
    <alternativeName>
        <fullName evidence="8">Molybdenum cofactor biosynthesis protein E</fullName>
    </alternativeName>
    <alternativeName>
        <fullName evidence="9">Molybdopterin-converting factor large subunit</fullName>
    </alternativeName>
    <alternativeName>
        <fullName evidence="11">Molybdopterin-converting factor subunit 2</fullName>
    </alternativeName>
</protein>
<evidence type="ECO:0000313" key="14">
    <source>
        <dbReference type="EMBL" id="MCW6510349.1"/>
    </source>
</evidence>
<dbReference type="RefSeq" id="WP_282586727.1">
    <property type="nucleotide sequence ID" value="NZ_JAMOIM010000015.1"/>
</dbReference>
<comment type="similarity">
    <text evidence="2">Belongs to the MoaE family.</text>
</comment>
<keyword evidence="15" id="KW-1185">Reference proteome</keyword>
<accession>A0AA41YXE4</accession>
<evidence type="ECO:0000256" key="9">
    <source>
        <dbReference type="ARBA" id="ARBA00030407"/>
    </source>
</evidence>
<comment type="pathway">
    <text evidence="1">Cofactor biosynthesis; molybdopterin biosynthesis.</text>
</comment>